<feature type="region of interest" description="Disordered" evidence="1">
    <location>
        <begin position="100"/>
        <end position="133"/>
    </location>
</feature>
<sequence length="133" mass="14821">MPIECAPLIFPALQHAAADAVKTEGKTEHRSLSTTMILSKAQDASKWTADYFVRRAQAAFAYENPGSTLGKLGHVPQFRSRFANPNAGTNKHLITLVTGGRRQAEPLGARRRWEKARKKEAERRARGLKEKPQ</sequence>
<dbReference type="AlphaFoldDB" id="A0AAN9UDB1"/>
<name>A0AAN9UDB1_9PEZI</name>
<keyword evidence="3" id="KW-1185">Reference proteome</keyword>
<accession>A0AAN9UDB1</accession>
<comment type="caution">
    <text evidence="2">The sequence shown here is derived from an EMBL/GenBank/DDBJ whole genome shotgun (WGS) entry which is preliminary data.</text>
</comment>
<reference evidence="2 3" key="1">
    <citation type="submission" date="2024-02" db="EMBL/GenBank/DDBJ databases">
        <title>De novo assembly and annotation of 12 fungi associated with fruit tree decline syndrome in Ontario, Canada.</title>
        <authorList>
            <person name="Sulman M."/>
            <person name="Ellouze W."/>
            <person name="Ilyukhin E."/>
        </authorList>
    </citation>
    <scope>NUCLEOTIDE SEQUENCE [LARGE SCALE GENOMIC DNA]</scope>
    <source>
        <strain evidence="2 3">M11/M66-122</strain>
    </source>
</reference>
<gene>
    <name evidence="2" type="ORF">SLS62_009415</name>
</gene>
<dbReference type="EMBL" id="JAKJXP020000099">
    <property type="protein sequence ID" value="KAK7746199.1"/>
    <property type="molecule type" value="Genomic_DNA"/>
</dbReference>
<evidence type="ECO:0000313" key="3">
    <source>
        <dbReference type="Proteomes" id="UP001320420"/>
    </source>
</evidence>
<organism evidence="2 3">
    <name type="scientific">Diatrype stigma</name>
    <dbReference type="NCBI Taxonomy" id="117547"/>
    <lineage>
        <taxon>Eukaryota</taxon>
        <taxon>Fungi</taxon>
        <taxon>Dikarya</taxon>
        <taxon>Ascomycota</taxon>
        <taxon>Pezizomycotina</taxon>
        <taxon>Sordariomycetes</taxon>
        <taxon>Xylariomycetidae</taxon>
        <taxon>Xylariales</taxon>
        <taxon>Diatrypaceae</taxon>
        <taxon>Diatrype</taxon>
    </lineage>
</organism>
<proteinExistence type="predicted"/>
<protein>
    <submittedName>
        <fullName evidence="2">Uncharacterized protein</fullName>
    </submittedName>
</protein>
<evidence type="ECO:0000256" key="1">
    <source>
        <dbReference type="SAM" id="MobiDB-lite"/>
    </source>
</evidence>
<feature type="compositionally biased region" description="Basic and acidic residues" evidence="1">
    <location>
        <begin position="117"/>
        <end position="133"/>
    </location>
</feature>
<dbReference type="Proteomes" id="UP001320420">
    <property type="component" value="Unassembled WGS sequence"/>
</dbReference>
<evidence type="ECO:0000313" key="2">
    <source>
        <dbReference type="EMBL" id="KAK7746199.1"/>
    </source>
</evidence>